<gene>
    <name evidence="7" type="ORF">CRG98_003061</name>
</gene>
<dbReference type="FunFam" id="3.40.50.2000:FF:000107">
    <property type="entry name" value="Glycosyltransferase"/>
    <property type="match status" value="1"/>
</dbReference>
<evidence type="ECO:0000256" key="1">
    <source>
        <dbReference type="ARBA" id="ARBA00009995"/>
    </source>
</evidence>
<evidence type="ECO:0000313" key="8">
    <source>
        <dbReference type="Proteomes" id="UP000233551"/>
    </source>
</evidence>
<protein>
    <recommendedName>
        <fullName evidence="5">Glycosyltransferase</fullName>
        <ecNumber evidence="5">2.4.1.-</ecNumber>
    </recommendedName>
</protein>
<reference evidence="7 8" key="1">
    <citation type="submission" date="2017-11" db="EMBL/GenBank/DDBJ databases">
        <title>De-novo sequencing of pomegranate (Punica granatum L.) genome.</title>
        <authorList>
            <person name="Akparov Z."/>
            <person name="Amiraslanov A."/>
            <person name="Hajiyeva S."/>
            <person name="Abbasov M."/>
            <person name="Kaur K."/>
            <person name="Hamwieh A."/>
            <person name="Solovyev V."/>
            <person name="Salamov A."/>
            <person name="Braich B."/>
            <person name="Kosarev P."/>
            <person name="Mahmoud A."/>
            <person name="Hajiyev E."/>
            <person name="Babayeva S."/>
            <person name="Izzatullayeva V."/>
            <person name="Mammadov A."/>
            <person name="Mammadov A."/>
            <person name="Sharifova S."/>
            <person name="Ojaghi J."/>
            <person name="Eynullazada K."/>
            <person name="Bayramov B."/>
            <person name="Abdulazimova A."/>
            <person name="Shahmuradov I."/>
        </authorList>
    </citation>
    <scope>NUCLEOTIDE SEQUENCE [LARGE SCALE GENOMIC DNA]</scope>
    <source>
        <strain evidence="8">cv. AG2017</strain>
        <tissue evidence="7">Leaf</tissue>
    </source>
</reference>
<dbReference type="InterPro" id="IPR002213">
    <property type="entry name" value="UDP_glucos_trans"/>
</dbReference>
<dbReference type="InterPro" id="IPR035595">
    <property type="entry name" value="UDP_glycos_trans_CS"/>
</dbReference>
<dbReference type="Pfam" id="PF00201">
    <property type="entry name" value="UDPGT"/>
    <property type="match status" value="1"/>
</dbReference>
<evidence type="ECO:0000256" key="4">
    <source>
        <dbReference type="RuleBase" id="RU003718"/>
    </source>
</evidence>
<feature type="domain" description="Glycosyltransferase N-terminal" evidence="6">
    <location>
        <begin position="8"/>
        <end position="127"/>
    </location>
</feature>
<organism evidence="7 8">
    <name type="scientific">Punica granatum</name>
    <name type="common">Pomegranate</name>
    <dbReference type="NCBI Taxonomy" id="22663"/>
    <lineage>
        <taxon>Eukaryota</taxon>
        <taxon>Viridiplantae</taxon>
        <taxon>Streptophyta</taxon>
        <taxon>Embryophyta</taxon>
        <taxon>Tracheophyta</taxon>
        <taxon>Spermatophyta</taxon>
        <taxon>Magnoliopsida</taxon>
        <taxon>eudicotyledons</taxon>
        <taxon>Gunneridae</taxon>
        <taxon>Pentapetalae</taxon>
        <taxon>rosids</taxon>
        <taxon>malvids</taxon>
        <taxon>Myrtales</taxon>
        <taxon>Lythraceae</taxon>
        <taxon>Punica</taxon>
    </lineage>
</organism>
<evidence type="ECO:0000256" key="5">
    <source>
        <dbReference type="RuleBase" id="RU362057"/>
    </source>
</evidence>
<keyword evidence="3 4" id="KW-0808">Transferase</keyword>
<keyword evidence="2 4" id="KW-0328">Glycosyltransferase</keyword>
<dbReference type="Proteomes" id="UP000233551">
    <property type="component" value="Unassembled WGS sequence"/>
</dbReference>
<dbReference type="EC" id="2.4.1.-" evidence="5"/>
<dbReference type="PANTHER" id="PTHR48047:SF218">
    <property type="entry name" value="GLYCOSYLTRANSFERASE"/>
    <property type="match status" value="1"/>
</dbReference>
<dbReference type="SUPFAM" id="SSF53756">
    <property type="entry name" value="UDP-Glycosyltransferase/glycogen phosphorylase"/>
    <property type="match status" value="1"/>
</dbReference>
<dbReference type="PROSITE" id="PS00375">
    <property type="entry name" value="UDPGT"/>
    <property type="match status" value="1"/>
</dbReference>
<dbReference type="Gene3D" id="3.40.50.2000">
    <property type="entry name" value="Glycogen Phosphorylase B"/>
    <property type="match status" value="2"/>
</dbReference>
<proteinExistence type="inferred from homology"/>
<dbReference type="AlphaFoldDB" id="A0A2I0L7A3"/>
<comment type="similarity">
    <text evidence="1 4">Belongs to the UDP-glycosyltransferase family.</text>
</comment>
<evidence type="ECO:0000256" key="2">
    <source>
        <dbReference type="ARBA" id="ARBA00022676"/>
    </source>
</evidence>
<evidence type="ECO:0000256" key="3">
    <source>
        <dbReference type="ARBA" id="ARBA00022679"/>
    </source>
</evidence>
<dbReference type="CDD" id="cd03784">
    <property type="entry name" value="GT1_Gtf-like"/>
    <property type="match status" value="1"/>
</dbReference>
<dbReference type="EMBL" id="PGOL01000113">
    <property type="protein sequence ID" value="PKI76510.1"/>
    <property type="molecule type" value="Genomic_DNA"/>
</dbReference>
<dbReference type="Pfam" id="PF26168">
    <property type="entry name" value="Glyco_transf_N"/>
    <property type="match status" value="1"/>
</dbReference>
<evidence type="ECO:0000313" key="7">
    <source>
        <dbReference type="EMBL" id="PKI76510.1"/>
    </source>
</evidence>
<dbReference type="PANTHER" id="PTHR48047">
    <property type="entry name" value="GLYCOSYLTRANSFERASE"/>
    <property type="match status" value="1"/>
</dbReference>
<keyword evidence="8" id="KW-1185">Reference proteome</keyword>
<dbReference type="GO" id="GO:0035251">
    <property type="term" value="F:UDP-glucosyltransferase activity"/>
    <property type="evidence" value="ECO:0007669"/>
    <property type="project" value="TreeGrafter"/>
</dbReference>
<evidence type="ECO:0000259" key="6">
    <source>
        <dbReference type="Pfam" id="PF26168"/>
    </source>
</evidence>
<comment type="caution">
    <text evidence="7">The sequence shown here is derived from an EMBL/GenBank/DDBJ whole genome shotgun (WGS) entry which is preliminary data.</text>
</comment>
<name>A0A2I0L7A3_PUNGR</name>
<sequence length="567" mass="62959">MASPQHHVVVFPFMAQGHILPLLDMSMAISGFGVNVTIITTPSNAPKIRSNVSTDPNIVLFILPFPRAEGIPPGCENTADLPSMDLFFPFMVATKSLRQPFEDFLKNTCETGCAPLCVISDFFLEWTLDVCNLFGIPRIVFHGNGVLTRSIYKASFRNALASEGISGEHHPEDSRPLDLKLLGISLPFTVYGSDIPTLKSVRDTKNPWRRAMAEIAKSEENSWGVLMNSFEGLEGDYVASLESFNIDGARAWCVGPGMLWKRGDQSDIVRGDYKSYSHMEWLDGKSLEGDGVIYVSFGSQSHLSDEQMDEIARGLEMSGKAFVWVVRSTSWACSDIGWEERLRDKGLVVRDWVHQQAILSHPSVQGFMSHCGWNSVLESLCSGVPILAWPLNYDQPLNARIVAKGFGAGIMLKEEGGVGGKIEADSISEGVKELMGGESGRKARERAEEIARMAREAVEIGGSSYKKLDELIRCLKKEKDILLMYFLLFYNLLKILNPHKPTSNYRLDTSNVLLGYGIRNRMDLLIPGFPHHTCVGLPNKLLHKLPATTLPPSMLISPHHSNHPHFE</sequence>
<accession>A0A2I0L7A3</accession>
<dbReference type="InterPro" id="IPR058980">
    <property type="entry name" value="Glyco_transf_N"/>
</dbReference>